<dbReference type="InterPro" id="IPR001712">
    <property type="entry name" value="T3SS_FHIPEP"/>
</dbReference>
<feature type="transmembrane region" description="Helical" evidence="7">
    <location>
        <begin position="12"/>
        <end position="33"/>
    </location>
</feature>
<dbReference type="Gene3D" id="3.40.50.12790">
    <property type="entry name" value="FHIPEP family, domain 4"/>
    <property type="match status" value="1"/>
</dbReference>
<keyword evidence="3 7" id="KW-1003">Cell membrane</keyword>
<feature type="compositionally biased region" description="Low complexity" evidence="8">
    <location>
        <begin position="330"/>
        <end position="339"/>
    </location>
</feature>
<feature type="transmembrane region" description="Helical" evidence="7">
    <location>
        <begin position="197"/>
        <end position="217"/>
    </location>
</feature>
<keyword evidence="7" id="KW-0653">Protein transport</keyword>
<keyword evidence="9" id="KW-0966">Cell projection</keyword>
<feature type="transmembrane region" description="Helical" evidence="7">
    <location>
        <begin position="237"/>
        <end position="256"/>
    </location>
</feature>
<evidence type="ECO:0000256" key="2">
    <source>
        <dbReference type="ARBA" id="ARBA00008835"/>
    </source>
</evidence>
<feature type="transmembrane region" description="Helical" evidence="7">
    <location>
        <begin position="64"/>
        <end position="85"/>
    </location>
</feature>
<name>A0AA35CHZ5_9FIRM</name>
<keyword evidence="9" id="KW-0282">Flagellum</keyword>
<evidence type="ECO:0000256" key="8">
    <source>
        <dbReference type="SAM" id="MobiDB-lite"/>
    </source>
</evidence>
<dbReference type="AlphaFoldDB" id="A0AA35CHZ5"/>
<dbReference type="PANTHER" id="PTHR30161">
    <property type="entry name" value="FLAGELLAR EXPORT PROTEIN, MEMBRANE FLHA SUBUNIT-RELATED"/>
    <property type="match status" value="1"/>
</dbReference>
<gene>
    <name evidence="7 9" type="primary">flhA</name>
    <name evidence="9" type="ORF">caldi_04600</name>
</gene>
<dbReference type="RefSeq" id="WP_264843503.1">
    <property type="nucleotide sequence ID" value="NZ_AP025628.1"/>
</dbReference>
<evidence type="ECO:0000256" key="3">
    <source>
        <dbReference type="ARBA" id="ARBA00022475"/>
    </source>
</evidence>
<organism evidence="9 10">
    <name type="scientific">Caldinitratiruptor microaerophilus</name>
    <dbReference type="NCBI Taxonomy" id="671077"/>
    <lineage>
        <taxon>Bacteria</taxon>
        <taxon>Bacillati</taxon>
        <taxon>Bacillota</taxon>
        <taxon>Clostridia</taxon>
        <taxon>Eubacteriales</taxon>
        <taxon>Symbiobacteriaceae</taxon>
        <taxon>Caldinitratiruptor</taxon>
    </lineage>
</organism>
<dbReference type="Proteomes" id="UP001163687">
    <property type="component" value="Chromosome"/>
</dbReference>
<dbReference type="NCBIfam" id="TIGR01398">
    <property type="entry name" value="FlhA"/>
    <property type="match status" value="1"/>
</dbReference>
<keyword evidence="7" id="KW-1006">Bacterial flagellum protein export</keyword>
<keyword evidence="10" id="KW-1185">Reference proteome</keyword>
<evidence type="ECO:0000256" key="4">
    <source>
        <dbReference type="ARBA" id="ARBA00022692"/>
    </source>
</evidence>
<dbReference type="InterPro" id="IPR042193">
    <property type="entry name" value="FHIPEP_3"/>
</dbReference>
<feature type="transmembrane region" description="Helical" evidence="7">
    <location>
        <begin position="277"/>
        <end position="293"/>
    </location>
</feature>
<keyword evidence="7" id="KW-1005">Bacterial flagellum biogenesis</keyword>
<evidence type="ECO:0000256" key="1">
    <source>
        <dbReference type="ARBA" id="ARBA00004651"/>
    </source>
</evidence>
<dbReference type="KEGG" id="cmic:caldi_04600"/>
<dbReference type="PROSITE" id="PS00994">
    <property type="entry name" value="FHIPEP"/>
    <property type="match status" value="1"/>
</dbReference>
<feature type="transmembrane region" description="Helical" evidence="7">
    <location>
        <begin position="105"/>
        <end position="128"/>
    </location>
</feature>
<dbReference type="Pfam" id="PF00771">
    <property type="entry name" value="FHIPEP"/>
    <property type="match status" value="1"/>
</dbReference>
<comment type="subcellular location">
    <subcellularLocation>
        <location evidence="1 7">Cell membrane</location>
        <topology evidence="1 7">Multi-pass membrane protein</topology>
    </subcellularLocation>
</comment>
<keyword evidence="7" id="KW-0813">Transport</keyword>
<comment type="function">
    <text evidence="7">Required for formation of the rod structure of the flagellar apparatus. Together with FliI and FliH, may constitute the export apparatus of flagellin.</text>
</comment>
<dbReference type="Gene3D" id="1.10.8.540">
    <property type="entry name" value="FHIPEP family, domain 3"/>
    <property type="match status" value="1"/>
</dbReference>
<reference evidence="9" key="1">
    <citation type="submission" date="2022-03" db="EMBL/GenBank/DDBJ databases">
        <title>Complete genome sequence of Caldinitratiruptor microaerophilus.</title>
        <authorList>
            <person name="Mukaiyama R."/>
            <person name="Nishiyama T."/>
            <person name="Ueda K."/>
        </authorList>
    </citation>
    <scope>NUCLEOTIDE SEQUENCE</scope>
    <source>
        <strain evidence="9">JCM 16183</strain>
    </source>
</reference>
<protein>
    <recommendedName>
        <fullName evidence="7">Flagellar biosynthesis protein FlhA</fullName>
    </recommendedName>
</protein>
<keyword evidence="9" id="KW-0969">Cilium</keyword>
<dbReference type="PANTHER" id="PTHR30161:SF1">
    <property type="entry name" value="FLAGELLAR BIOSYNTHESIS PROTEIN FLHA-RELATED"/>
    <property type="match status" value="1"/>
</dbReference>
<keyword evidence="4 7" id="KW-0812">Transmembrane</keyword>
<dbReference type="InterPro" id="IPR025505">
    <property type="entry name" value="FHIPEP_CS"/>
</dbReference>
<dbReference type="InterPro" id="IPR006301">
    <property type="entry name" value="FlhA"/>
</dbReference>
<keyword evidence="6 7" id="KW-0472">Membrane</keyword>
<dbReference type="PIRSF" id="PIRSF005419">
    <property type="entry name" value="FlhA"/>
    <property type="match status" value="1"/>
</dbReference>
<dbReference type="GO" id="GO:0009306">
    <property type="term" value="P:protein secretion"/>
    <property type="evidence" value="ECO:0007669"/>
    <property type="project" value="InterPro"/>
</dbReference>
<dbReference type="PRINTS" id="PR00949">
    <property type="entry name" value="TYPE3IMAPROT"/>
</dbReference>
<comment type="similarity">
    <text evidence="2 7">Belongs to the FHIPEP (flagella/HR/invasion proteins export pore) family.</text>
</comment>
<evidence type="ECO:0000256" key="6">
    <source>
        <dbReference type="ARBA" id="ARBA00023136"/>
    </source>
</evidence>
<feature type="transmembrane region" description="Helical" evidence="7">
    <location>
        <begin position="39"/>
        <end position="57"/>
    </location>
</feature>
<evidence type="ECO:0000256" key="7">
    <source>
        <dbReference type="RuleBase" id="RU364093"/>
    </source>
</evidence>
<dbReference type="EMBL" id="AP025628">
    <property type="protein sequence ID" value="BDG59370.1"/>
    <property type="molecule type" value="Genomic_DNA"/>
</dbReference>
<keyword evidence="5 7" id="KW-1133">Transmembrane helix</keyword>
<dbReference type="InterPro" id="IPR042196">
    <property type="entry name" value="FHIPEP_4"/>
</dbReference>
<sequence>MQGGPTQNLARYTDVFFALAVVLVVAMMIVPVPPVALDFLLTFNLATAVVIVLVAIYTREPLQFSIFPSLLLVTTLFRLSLNVSTTRQILLAGDAGRVIRSFGEFVLGGNAVVGFIVFLILVVVQFVVITRGAERVSEVAARFTLDAMPGKQMAIDADLNAGLITEAEARQRRQDIEREADFYGAMDGASKFVKGDAVAGMIIVGINLIGGFVIGWMRGLAPLDSLRTYSVLTVGDGLVSQIPALLISVATGLVVTRAASEGNLGQDILAQLGREPRALFLTAGLLAGLGLLVPQLPAAPFLLLGAGLAGAGMAIRRSVRTPGTERAAREQAAGPGAEAGRPESVLQLLPIDPLEIELGYGLLPLADASMGGDLMDRLVMIRRQMALDLGLVVPYIRVRDNMALRPNQYVVKLKGIEIGQAEILPDHFLAMDPGGVSEPVPGIETREPAFGLPALWVAAADRERAELAGYTVVDPPAVVATHVTELIRRHAWELLGRQEVRQLVDLVKETHPAVVEELVPKTLSLGEVQKVLQNLLREGVSIRDLVTIFETLADYGGATRDTDLLTEYVRAALARSICRQLGLEGRVKVITLHPDLEQRIARAIDRQPTGTYLNLEPEVIQRLVHAIAARAGELAAQGQTPILLTAPAVRPYVRRLTERVVPRLVVLSWGEVEGSIEVEAVGMVTA</sequence>
<evidence type="ECO:0000313" key="9">
    <source>
        <dbReference type="EMBL" id="BDG59370.1"/>
    </source>
</evidence>
<accession>A0AA35CHZ5</accession>
<proteinExistence type="inferred from homology"/>
<dbReference type="GO" id="GO:0044780">
    <property type="term" value="P:bacterial-type flagellum assembly"/>
    <property type="evidence" value="ECO:0007669"/>
    <property type="project" value="InterPro"/>
</dbReference>
<feature type="region of interest" description="Disordered" evidence="8">
    <location>
        <begin position="320"/>
        <end position="339"/>
    </location>
</feature>
<evidence type="ECO:0000256" key="5">
    <source>
        <dbReference type="ARBA" id="ARBA00022989"/>
    </source>
</evidence>
<dbReference type="Gene3D" id="3.40.30.60">
    <property type="entry name" value="FHIPEP family, domain 1"/>
    <property type="match status" value="1"/>
</dbReference>
<dbReference type="GO" id="GO:0005886">
    <property type="term" value="C:plasma membrane"/>
    <property type="evidence" value="ECO:0007669"/>
    <property type="project" value="UniProtKB-SubCell"/>
</dbReference>
<evidence type="ECO:0000313" key="10">
    <source>
        <dbReference type="Proteomes" id="UP001163687"/>
    </source>
</evidence>
<dbReference type="InterPro" id="IPR042194">
    <property type="entry name" value="FHIPEP_1"/>
</dbReference>